<evidence type="ECO:0000256" key="4">
    <source>
        <dbReference type="ARBA" id="ARBA00022553"/>
    </source>
</evidence>
<dbReference type="SMART" id="SM00829">
    <property type="entry name" value="PKS_ER"/>
    <property type="match status" value="1"/>
</dbReference>
<dbReference type="InterPro" id="IPR014030">
    <property type="entry name" value="Ketoacyl_synth_N"/>
</dbReference>
<dbReference type="SMART" id="SM01294">
    <property type="entry name" value="PKS_PP_betabranch"/>
    <property type="match status" value="1"/>
</dbReference>
<dbReference type="InterPro" id="IPR049552">
    <property type="entry name" value="PKS_DH_N"/>
</dbReference>
<dbReference type="GO" id="GO:0016491">
    <property type="term" value="F:oxidoreductase activity"/>
    <property type="evidence" value="ECO:0007669"/>
    <property type="project" value="InterPro"/>
</dbReference>
<dbReference type="InterPro" id="IPR020807">
    <property type="entry name" value="PKS_DH"/>
</dbReference>
<dbReference type="PANTHER" id="PTHR43775:SF51">
    <property type="entry name" value="INACTIVE PHENOLPHTHIOCEROL SYNTHESIS POLYKETIDE SYNTHASE TYPE I PKS1-RELATED"/>
    <property type="match status" value="1"/>
</dbReference>
<dbReference type="InterPro" id="IPR036736">
    <property type="entry name" value="ACP-like_sf"/>
</dbReference>
<dbReference type="InterPro" id="IPR050091">
    <property type="entry name" value="PKS_NRPS_Biosynth_Enz"/>
</dbReference>
<dbReference type="SUPFAM" id="SSF50129">
    <property type="entry name" value="GroES-like"/>
    <property type="match status" value="1"/>
</dbReference>
<dbReference type="FunFam" id="1.10.1200.10:FF:000007">
    <property type="entry name" value="Probable polyketide synthase pks17"/>
    <property type="match status" value="1"/>
</dbReference>
<dbReference type="Gene3D" id="3.40.50.11460">
    <property type="match status" value="1"/>
</dbReference>
<evidence type="ECO:0000259" key="10">
    <source>
        <dbReference type="PROSITE" id="PS50075"/>
    </source>
</evidence>
<feature type="domain" description="Carrier" evidence="10">
    <location>
        <begin position="1738"/>
        <end position="1813"/>
    </location>
</feature>
<dbReference type="Pfam" id="PF16197">
    <property type="entry name" value="KAsynt_C_assoc"/>
    <property type="match status" value="1"/>
</dbReference>
<feature type="domain" description="Ketosynthase family 3 (KS3)" evidence="11">
    <location>
        <begin position="35"/>
        <end position="460"/>
    </location>
</feature>
<dbReference type="Pfam" id="PF00109">
    <property type="entry name" value="ketoacyl-synt"/>
    <property type="match status" value="1"/>
</dbReference>
<dbReference type="InterPro" id="IPR015083">
    <property type="entry name" value="NorB/c/GfsB-D-like_docking"/>
</dbReference>
<dbReference type="Gene3D" id="3.40.366.10">
    <property type="entry name" value="Malonyl-Coenzyme A Acyl Carrier Protein, domain 2"/>
    <property type="match status" value="1"/>
</dbReference>
<evidence type="ECO:0000256" key="2">
    <source>
        <dbReference type="ARBA" id="ARBA00004792"/>
    </source>
</evidence>
<dbReference type="Gene3D" id="3.30.70.3290">
    <property type="match status" value="2"/>
</dbReference>
<dbReference type="Pfam" id="PF22953">
    <property type="entry name" value="SpnB_Rossmann"/>
    <property type="match status" value="1"/>
</dbReference>
<dbReference type="InterPro" id="IPR032821">
    <property type="entry name" value="PKS_assoc"/>
</dbReference>
<dbReference type="InterPro" id="IPR001227">
    <property type="entry name" value="Ac_transferase_dom_sf"/>
</dbReference>
<dbReference type="SMART" id="SM00823">
    <property type="entry name" value="PKS_PP"/>
    <property type="match status" value="1"/>
</dbReference>
<feature type="region of interest" description="N-terminal hotdog fold" evidence="9">
    <location>
        <begin position="748"/>
        <end position="872"/>
    </location>
</feature>
<evidence type="ECO:0000256" key="5">
    <source>
        <dbReference type="ARBA" id="ARBA00022679"/>
    </source>
</evidence>
<dbReference type="InterPro" id="IPR018201">
    <property type="entry name" value="Ketoacyl_synth_AS"/>
</dbReference>
<evidence type="ECO:0000313" key="13">
    <source>
        <dbReference type="EMBL" id="MDI5968591.1"/>
    </source>
</evidence>
<feature type="region of interest" description="C-terminal hotdog fold" evidence="9">
    <location>
        <begin position="883"/>
        <end position="1020"/>
    </location>
</feature>
<dbReference type="InterPro" id="IPR016039">
    <property type="entry name" value="Thiolase-like"/>
</dbReference>
<dbReference type="PROSITE" id="PS00012">
    <property type="entry name" value="PHOSPHOPANTETHEINE"/>
    <property type="match status" value="1"/>
</dbReference>
<protein>
    <submittedName>
        <fullName evidence="13">SDR family NAD(P)-dependent oxidoreductase</fullName>
    </submittedName>
</protein>
<dbReference type="PROSITE" id="PS50075">
    <property type="entry name" value="CARRIER"/>
    <property type="match status" value="1"/>
</dbReference>
<dbReference type="Pfam" id="PF14765">
    <property type="entry name" value="PS-DH"/>
    <property type="match status" value="1"/>
</dbReference>
<proteinExistence type="predicted"/>
<organism evidence="13">
    <name type="scientific">Streptantibioticus silvisoli</name>
    <dbReference type="NCBI Taxonomy" id="2705255"/>
    <lineage>
        <taxon>Bacteria</taxon>
        <taxon>Bacillati</taxon>
        <taxon>Actinomycetota</taxon>
        <taxon>Actinomycetes</taxon>
        <taxon>Kitasatosporales</taxon>
        <taxon>Streptomycetaceae</taxon>
        <taxon>Streptantibioticus</taxon>
    </lineage>
</organism>
<dbReference type="SUPFAM" id="SSF51735">
    <property type="entry name" value="NAD(P)-binding Rossmann-fold domains"/>
    <property type="match status" value="3"/>
</dbReference>
<dbReference type="SMART" id="SM00822">
    <property type="entry name" value="PKS_KR"/>
    <property type="match status" value="1"/>
</dbReference>
<dbReference type="InterPro" id="IPR049900">
    <property type="entry name" value="PKS_mFAS_DH"/>
</dbReference>
<dbReference type="InterPro" id="IPR036291">
    <property type="entry name" value="NAD(P)-bd_dom_sf"/>
</dbReference>
<dbReference type="GO" id="GO:0006633">
    <property type="term" value="P:fatty acid biosynthetic process"/>
    <property type="evidence" value="ECO:0007669"/>
    <property type="project" value="InterPro"/>
</dbReference>
<dbReference type="PROSITE" id="PS00606">
    <property type="entry name" value="KS3_1"/>
    <property type="match status" value="1"/>
</dbReference>
<accession>A0AA90JW57</accession>
<dbReference type="EMBL" id="JABXJJ020000004">
    <property type="protein sequence ID" value="MDI5968591.1"/>
    <property type="molecule type" value="Genomic_DNA"/>
</dbReference>
<dbReference type="Gene3D" id="3.40.50.720">
    <property type="entry name" value="NAD(P)-binding Rossmann-like Domain"/>
    <property type="match status" value="2"/>
</dbReference>
<dbReference type="InterPro" id="IPR055123">
    <property type="entry name" value="SpnB-like_Rossmann"/>
</dbReference>
<dbReference type="InterPro" id="IPR011032">
    <property type="entry name" value="GroES-like_sf"/>
</dbReference>
<dbReference type="Pfam" id="PF08990">
    <property type="entry name" value="Docking"/>
    <property type="match status" value="1"/>
</dbReference>
<sequence length="1895" mass="195745">MSMASESELLGYLKKVSSELHETRERLRAVEDKATEPIAVVGMSCRFPGGVADPDALWRVVDEGRDVIGDFPADRGWDLEAVYDPDPTRPDTSYARSGGFLADAAGFDAEFFGLSPREALAMDPQQRLLLETSWELFEGLGTDPAVLRGSRTGVFVGVGAQDYINAAALSAEDVRGHLATGNALSVASGRISYAFGLEGPTLTVDTACSSSLVALHLAVQSLRKGECSLALAGGATVIASPLVFVEFSRQRGLAPDGRCKPFAAAADGTGWAEGVGLIAVERLSDARRNGHPVLALIRGSAVNSDGASNGLTAPNGPAQQRVIRQALADAGLSPGQVDAVEAHGTGTALGDPVEAQALLATYGQRPDGRPLWLGSLKSNFGHTQAAAGVAGLIKMVQAMRHERMPRTLHVDRPTPHVDWSAGDVRLLTEAQPWPAGERARRAGISSFGISGTNAHVILEEPPAPEDHTVPARREPVAWVVSARTPAALRESCERIAAAVTAGTAAGVAAADVAAALAVRATRFAHRAVVLGDDTGALATALRTAPVTGEVVEPAAVTLRLAAQPAGAAQVRALRDSLPPFAAALAETVAELTGTTGTDVAAALSDDTGGRLVPLAGRLALARMWRQHGVEPLAVSGTGDAAFAAAYLNGDLTLAEALDEGTPAPETAPEKGEVLETGFGGQTPYGRAEFLADLARLWVGGVPVDWTRVPAAATRPVTLPAYPFQHTRFWPDELTAGDVTSAGLEPAGHPLLGALTTTVDGAAVFAFGRLSLSAQPWLGEHVVAGRVFLPGTAFVELALHLGRSTGCPVIGELILESPLVLDAGNARLLRAEVGAPDEQGRREISVYSRADDAEPDEWTRHATGTLTAAAATAAARAEWPPPGARPVDLTGLYERLSAAGLDYGPRFRGLTAAWTDGEELYAQVRLPEEAHGQARRFGLHPALFDAALHTLALRGGDEGAGVLPFLWEGVALHSTGATELWVRLRGGAGAPGTLELSDGAGLPVATVTGLTVRPIAAVDVAQSVVRDNLFGVSWVPAGAAPEREHGRWTVVGVSGVPGRWRDAVPQLAAAGSLREALDGEEPVGDAVVLMWQAGGEELPQAVHEATGRALGLVQDWLSGERTGEARLVVLTRGAMAALPQEQPDPVQTAVWGLLRSAQSEHPGRFVLVDLDGRESSAAVLPAVLGRGEAQYAVRDGEVLVPRLTAADLSAPHDADPVDAEDGTVLVTLRAVTGAGAAGAVLAVGAGVTGFATGDRVLTAAPVAEGARRALVPADALCAVPQGWSYGRAASATAYLRAAAVLAQAPADRPVLVHDAATTVDVAVVALARHRGTEVFATAGPAVRAVLRALGLEAARLASSRTAEFGPAFSQALGDRRVGLVVGNPADDATDDETAPQIAAALAELTAADTVFTDPAEPVVGTVAESLADLPELPTPAAGQESVVAGSQVHSIAAEWDPHGTVLITGGTGGLGLRIARHLVAERGMRHLMLLSRRGMNAPGATQACEELAALGADVSVHAGDLTDPATLAAALASVSGEHPLTAVVHAAGVIDDAVLASLTPERVSAVLRPKADAAWALHRATRDLDLAAFVLFSSAAGVLGAPGQGNYAAANAFLDGLAQHRRAAGLPALSIAWGLWQETSGLTAGVTDADIRRMARAGLGVLPTTTGLGLFDAMTATDGDALLLAAPFIMRTLRARAAEPGLPALLHRLAGRQEGDGDGEHVSELAAELAGLSEADRRSRLLALVRQLAAAVLGYGAAAAVAADQPFTGLGLDSLGAVELRARLTAATGLSLPATLVFDFPTPAALADRLLELVEPAEAVSPVHVEIDRLAELLAAHEPGDAERRGITSRLEALLWRWTDGRQETAEAPAQDLDDVFEGESDDDIFALVDRELGID</sequence>
<comment type="cofactor">
    <cofactor evidence="1">
        <name>pantetheine 4'-phosphate</name>
        <dbReference type="ChEBI" id="CHEBI:47942"/>
    </cofactor>
</comment>
<dbReference type="InterPro" id="IPR009081">
    <property type="entry name" value="PP-bd_ACP"/>
</dbReference>
<feature type="active site" description="Proton acceptor; for dehydratase activity" evidence="9">
    <location>
        <position position="780"/>
    </location>
</feature>
<dbReference type="InterPro" id="IPR042104">
    <property type="entry name" value="PKS_dehydratase_sf"/>
</dbReference>
<dbReference type="InterPro" id="IPR014031">
    <property type="entry name" value="Ketoacyl_synth_C"/>
</dbReference>
<dbReference type="SMART" id="SM00825">
    <property type="entry name" value="PKS_KS"/>
    <property type="match status" value="1"/>
</dbReference>
<dbReference type="Pfam" id="PF08659">
    <property type="entry name" value="KR"/>
    <property type="match status" value="1"/>
</dbReference>
<dbReference type="Gene3D" id="1.10.1200.10">
    <property type="entry name" value="ACP-like"/>
    <property type="match status" value="1"/>
</dbReference>
<dbReference type="CDD" id="cd08956">
    <property type="entry name" value="KR_3_FAS_SDR_x"/>
    <property type="match status" value="1"/>
</dbReference>
<dbReference type="InterPro" id="IPR020841">
    <property type="entry name" value="PKS_Beta-ketoAc_synthase_dom"/>
</dbReference>
<evidence type="ECO:0000256" key="6">
    <source>
        <dbReference type="ARBA" id="ARBA00023194"/>
    </source>
</evidence>
<dbReference type="GO" id="GO:0033068">
    <property type="term" value="P:macrolide biosynthetic process"/>
    <property type="evidence" value="ECO:0007669"/>
    <property type="project" value="UniProtKB-ARBA"/>
</dbReference>
<gene>
    <name evidence="13" type="ORF">POF50_004390</name>
</gene>
<dbReference type="Gene3D" id="3.10.129.110">
    <property type="entry name" value="Polyketide synthase dehydratase"/>
    <property type="match status" value="1"/>
</dbReference>
<keyword evidence="8" id="KW-0012">Acyltransferase</keyword>
<comment type="pathway">
    <text evidence="2">Antibiotic biosynthesis.</text>
</comment>
<dbReference type="InterPro" id="IPR020843">
    <property type="entry name" value="ER"/>
</dbReference>
<dbReference type="Pfam" id="PF00550">
    <property type="entry name" value="PP-binding"/>
    <property type="match status" value="1"/>
</dbReference>
<dbReference type="GO" id="GO:0004312">
    <property type="term" value="F:fatty acid synthase activity"/>
    <property type="evidence" value="ECO:0007669"/>
    <property type="project" value="TreeGrafter"/>
</dbReference>
<evidence type="ECO:0000256" key="9">
    <source>
        <dbReference type="PROSITE-ProRule" id="PRU01363"/>
    </source>
</evidence>
<keyword evidence="4" id="KW-0597">Phosphoprotein</keyword>
<dbReference type="SUPFAM" id="SSF47336">
    <property type="entry name" value="ACP-like"/>
    <property type="match status" value="1"/>
</dbReference>
<dbReference type="InterPro" id="IPR020806">
    <property type="entry name" value="PKS_PP-bd"/>
</dbReference>
<evidence type="ECO:0000256" key="8">
    <source>
        <dbReference type="ARBA" id="ARBA00023315"/>
    </source>
</evidence>
<evidence type="ECO:0000259" key="12">
    <source>
        <dbReference type="PROSITE" id="PS52019"/>
    </source>
</evidence>
<evidence type="ECO:0000256" key="3">
    <source>
        <dbReference type="ARBA" id="ARBA00022450"/>
    </source>
</evidence>
<dbReference type="Pfam" id="PF21089">
    <property type="entry name" value="PKS_DH_N"/>
    <property type="match status" value="1"/>
</dbReference>
<keyword evidence="3" id="KW-0596">Phosphopantetheine</keyword>
<comment type="caution">
    <text evidence="13">The sequence shown here is derived from an EMBL/GenBank/DDBJ whole genome shotgun (WGS) entry which is preliminary data.</text>
</comment>
<dbReference type="FunFam" id="3.40.47.10:FF:000019">
    <property type="entry name" value="Polyketide synthase type I"/>
    <property type="match status" value="1"/>
</dbReference>
<dbReference type="InterPro" id="IPR049551">
    <property type="entry name" value="PKS_DH_C"/>
</dbReference>
<keyword evidence="7" id="KW-0511">Multifunctional enzyme</keyword>
<evidence type="ECO:0000256" key="7">
    <source>
        <dbReference type="ARBA" id="ARBA00023268"/>
    </source>
</evidence>
<evidence type="ECO:0000259" key="11">
    <source>
        <dbReference type="PROSITE" id="PS52004"/>
    </source>
</evidence>
<dbReference type="GO" id="GO:0004315">
    <property type="term" value="F:3-oxoacyl-[acyl-carrier-protein] synthase activity"/>
    <property type="evidence" value="ECO:0007669"/>
    <property type="project" value="InterPro"/>
</dbReference>
<feature type="domain" description="PKS/mFAS DH" evidence="12">
    <location>
        <begin position="748"/>
        <end position="1020"/>
    </location>
</feature>
<dbReference type="CDD" id="cd00833">
    <property type="entry name" value="PKS"/>
    <property type="match status" value="1"/>
</dbReference>
<reference evidence="13" key="1">
    <citation type="submission" date="2023-05" db="EMBL/GenBank/DDBJ databases">
        <title>Streptantibioticus silvisoli sp. nov., acidotolerant actinomycetes 1 from pine litter.</title>
        <authorList>
            <person name="Swiecimska M."/>
            <person name="Golinska P."/>
            <person name="Sangal V."/>
            <person name="Wachnowicz B."/>
            <person name="Goodfellow M."/>
        </authorList>
    </citation>
    <scope>NUCLEOTIDE SEQUENCE</scope>
    <source>
        <strain evidence="13">SL13</strain>
    </source>
</reference>
<dbReference type="Gene3D" id="3.90.180.10">
    <property type="entry name" value="Medium-chain alcohol dehydrogenases, catalytic domain"/>
    <property type="match status" value="1"/>
</dbReference>
<dbReference type="InterPro" id="IPR006162">
    <property type="entry name" value="Ppantetheine_attach_site"/>
</dbReference>
<dbReference type="Pfam" id="PF02801">
    <property type="entry name" value="Ketoacyl-synt_C"/>
    <property type="match status" value="1"/>
</dbReference>
<dbReference type="Gene3D" id="3.40.47.10">
    <property type="match status" value="1"/>
</dbReference>
<feature type="active site" description="Proton donor; for dehydratase activity" evidence="9">
    <location>
        <position position="944"/>
    </location>
</feature>
<dbReference type="GO" id="GO:0031177">
    <property type="term" value="F:phosphopantetheine binding"/>
    <property type="evidence" value="ECO:0007669"/>
    <property type="project" value="InterPro"/>
</dbReference>
<dbReference type="PROSITE" id="PS52004">
    <property type="entry name" value="KS3_2"/>
    <property type="match status" value="1"/>
</dbReference>
<dbReference type="PANTHER" id="PTHR43775">
    <property type="entry name" value="FATTY ACID SYNTHASE"/>
    <property type="match status" value="1"/>
</dbReference>
<dbReference type="PROSITE" id="PS52019">
    <property type="entry name" value="PKS_MFAS_DH"/>
    <property type="match status" value="1"/>
</dbReference>
<evidence type="ECO:0000256" key="1">
    <source>
        <dbReference type="ARBA" id="ARBA00001957"/>
    </source>
</evidence>
<dbReference type="SUPFAM" id="SSF53901">
    <property type="entry name" value="Thiolase-like"/>
    <property type="match status" value="1"/>
</dbReference>
<name>A0AA90JW57_9ACTN</name>
<keyword evidence="6" id="KW-0045">Antibiotic biosynthesis</keyword>
<dbReference type="InterPro" id="IPR013968">
    <property type="entry name" value="PKS_KR"/>
</dbReference>
<keyword evidence="5" id="KW-0808">Transferase</keyword>
<dbReference type="SMART" id="SM00826">
    <property type="entry name" value="PKS_DH"/>
    <property type="match status" value="1"/>
</dbReference>
<dbReference type="InterPro" id="IPR057326">
    <property type="entry name" value="KR_dom"/>
</dbReference>